<organism evidence="1 2">
    <name type="scientific">Pocillopora damicornis</name>
    <name type="common">Cauliflower coral</name>
    <name type="synonym">Millepora damicornis</name>
    <dbReference type="NCBI Taxonomy" id="46731"/>
    <lineage>
        <taxon>Eukaryota</taxon>
        <taxon>Metazoa</taxon>
        <taxon>Cnidaria</taxon>
        <taxon>Anthozoa</taxon>
        <taxon>Hexacorallia</taxon>
        <taxon>Scleractinia</taxon>
        <taxon>Astrocoeniina</taxon>
        <taxon>Pocilloporidae</taxon>
        <taxon>Pocillopora</taxon>
    </lineage>
</organism>
<reference evidence="1 2" key="1">
    <citation type="journal article" date="2018" name="Sci. Rep.">
        <title>Comparative analysis of the Pocillopora damicornis genome highlights role of immune system in coral evolution.</title>
        <authorList>
            <person name="Cunning R."/>
            <person name="Bay R.A."/>
            <person name="Gillette P."/>
            <person name="Baker A.C."/>
            <person name="Traylor-Knowles N."/>
        </authorList>
    </citation>
    <scope>NUCLEOTIDE SEQUENCE [LARGE SCALE GENOMIC DNA]</scope>
    <source>
        <strain evidence="1">RSMAS</strain>
        <tissue evidence="1">Whole animal</tissue>
    </source>
</reference>
<gene>
    <name evidence="1" type="ORF">pdam_00014763</name>
</gene>
<evidence type="ECO:0000313" key="2">
    <source>
        <dbReference type="Proteomes" id="UP000275408"/>
    </source>
</evidence>
<keyword evidence="2" id="KW-1185">Reference proteome</keyword>
<dbReference type="EMBL" id="RCHS01004043">
    <property type="protein sequence ID" value="RMX38163.1"/>
    <property type="molecule type" value="Genomic_DNA"/>
</dbReference>
<protein>
    <submittedName>
        <fullName evidence="1">Uncharacterized protein</fullName>
    </submittedName>
</protein>
<evidence type="ECO:0000313" key="1">
    <source>
        <dbReference type="EMBL" id="RMX38163.1"/>
    </source>
</evidence>
<dbReference type="Proteomes" id="UP000275408">
    <property type="component" value="Unassembled WGS sequence"/>
</dbReference>
<proteinExistence type="predicted"/>
<comment type="caution">
    <text evidence="1">The sequence shown here is derived from an EMBL/GenBank/DDBJ whole genome shotgun (WGS) entry which is preliminary data.</text>
</comment>
<sequence length="136" mass="15948">MTPLSTEVKKQLKDLSLKVQTTVQPVFFSRKVNQALKVGKKKPQTVNQQRAVYRFQSDLCDAGYVGYSRGHLNVRKQRLFSLYKQYQDKHSQVPEDPMRRFDVLKKCKNKFDCPVHEILFIPELRANSECAIRLYP</sequence>
<dbReference type="OrthoDB" id="5963163at2759"/>
<accession>A0A3M6T9Z9</accession>
<name>A0A3M6T9Z9_POCDA</name>
<dbReference type="AlphaFoldDB" id="A0A3M6T9Z9"/>
<feature type="non-terminal residue" evidence="1">
    <location>
        <position position="136"/>
    </location>
</feature>